<keyword evidence="10" id="KW-0756">Sterol biosynthesis</keyword>
<comment type="caution">
    <text evidence="18">The sequence shown here is derived from an EMBL/GenBank/DDBJ whole genome shotgun (WGS) entry which is preliminary data.</text>
</comment>
<dbReference type="SUPFAM" id="SSF54211">
    <property type="entry name" value="Ribosomal protein S5 domain 2-like"/>
    <property type="match status" value="1"/>
</dbReference>
<dbReference type="EC" id="2.7.4.2" evidence="3 15"/>
<dbReference type="PANTHER" id="PTHR31814:SF2">
    <property type="entry name" value="PHOSPHOMEVALONATE KINASE"/>
    <property type="match status" value="1"/>
</dbReference>
<evidence type="ECO:0000256" key="1">
    <source>
        <dbReference type="ARBA" id="ARBA00005017"/>
    </source>
</evidence>
<dbReference type="PANTHER" id="PTHR31814">
    <property type="match status" value="1"/>
</dbReference>
<keyword evidence="4 15" id="KW-0444">Lipid biosynthesis</keyword>
<evidence type="ECO:0000256" key="9">
    <source>
        <dbReference type="ARBA" id="ARBA00022955"/>
    </source>
</evidence>
<dbReference type="PIRSF" id="PIRSF017288">
    <property type="entry name" value="PMK_GHMP_euk"/>
    <property type="match status" value="1"/>
</dbReference>
<dbReference type="InterPro" id="IPR014721">
    <property type="entry name" value="Ribsml_uS5_D2-typ_fold_subgr"/>
</dbReference>
<dbReference type="InterPro" id="IPR013750">
    <property type="entry name" value="GHMP_kinase_C_dom"/>
</dbReference>
<evidence type="ECO:0000259" key="16">
    <source>
        <dbReference type="Pfam" id="PF00288"/>
    </source>
</evidence>
<evidence type="ECO:0000259" key="17">
    <source>
        <dbReference type="Pfam" id="PF08544"/>
    </source>
</evidence>
<name>A0ABR0DZD5_ZASCE</name>
<keyword evidence="8" id="KW-0067">ATP-binding</keyword>
<dbReference type="EMBL" id="JAXOVC010000014">
    <property type="protein sequence ID" value="KAK4494361.1"/>
    <property type="molecule type" value="Genomic_DNA"/>
</dbReference>
<dbReference type="Gene3D" id="3.30.70.890">
    <property type="entry name" value="GHMP kinase, C-terminal domain"/>
    <property type="match status" value="1"/>
</dbReference>
<dbReference type="InterPro" id="IPR035102">
    <property type="entry name" value="Phosphomevalonate_kinase"/>
</dbReference>
<reference evidence="18 19" key="1">
    <citation type="journal article" date="2023" name="G3 (Bethesda)">
        <title>A chromosome-level genome assembly of Zasmidium syzygii isolated from banana leaves.</title>
        <authorList>
            <person name="van Westerhoven A.C."/>
            <person name="Mehrabi R."/>
            <person name="Talebi R."/>
            <person name="Steentjes M.B.F."/>
            <person name="Corcolon B."/>
            <person name="Chong P.A."/>
            <person name="Kema G.H.J."/>
            <person name="Seidl M.F."/>
        </authorList>
    </citation>
    <scope>NUCLEOTIDE SEQUENCE [LARGE SCALE GENOMIC DNA]</scope>
    <source>
        <strain evidence="18 19">P124</strain>
    </source>
</reference>
<dbReference type="SUPFAM" id="SSF55060">
    <property type="entry name" value="GHMP Kinase, C-terminal domain"/>
    <property type="match status" value="1"/>
</dbReference>
<dbReference type="InterPro" id="IPR006204">
    <property type="entry name" value="GHMP_kinase_N_dom"/>
</dbReference>
<dbReference type="Gene3D" id="3.30.230.10">
    <property type="match status" value="1"/>
</dbReference>
<evidence type="ECO:0000256" key="8">
    <source>
        <dbReference type="ARBA" id="ARBA00022840"/>
    </source>
</evidence>
<comment type="catalytic activity">
    <reaction evidence="14">
        <text>(R)-5-phosphomevalonate + ATP = (R)-5-diphosphomevalonate + ADP</text>
        <dbReference type="Rhea" id="RHEA:16341"/>
        <dbReference type="ChEBI" id="CHEBI:30616"/>
        <dbReference type="ChEBI" id="CHEBI:57557"/>
        <dbReference type="ChEBI" id="CHEBI:58146"/>
        <dbReference type="ChEBI" id="CHEBI:456216"/>
        <dbReference type="EC" id="2.7.4.2"/>
    </reaction>
    <physiologicalReaction direction="left-to-right" evidence="14">
        <dbReference type="Rhea" id="RHEA:16342"/>
    </physiologicalReaction>
</comment>
<evidence type="ECO:0000256" key="14">
    <source>
        <dbReference type="ARBA" id="ARBA00029326"/>
    </source>
</evidence>
<evidence type="ECO:0000313" key="19">
    <source>
        <dbReference type="Proteomes" id="UP001305779"/>
    </source>
</evidence>
<dbReference type="InterPro" id="IPR036554">
    <property type="entry name" value="GHMP_kinase_C_sf"/>
</dbReference>
<keyword evidence="5 15" id="KW-0808">Transferase</keyword>
<evidence type="ECO:0000256" key="11">
    <source>
        <dbReference type="ARBA" id="ARBA00023098"/>
    </source>
</evidence>
<evidence type="ECO:0000256" key="5">
    <source>
        <dbReference type="ARBA" id="ARBA00022679"/>
    </source>
</evidence>
<accession>A0ABR0DZD5</accession>
<evidence type="ECO:0000256" key="15">
    <source>
        <dbReference type="PIRNR" id="PIRNR017288"/>
    </source>
</evidence>
<keyword evidence="7 15" id="KW-0418">Kinase</keyword>
<organism evidence="18 19">
    <name type="scientific">Zasmidium cellare</name>
    <name type="common">Wine cellar mold</name>
    <name type="synonym">Racodium cellare</name>
    <dbReference type="NCBI Taxonomy" id="395010"/>
    <lineage>
        <taxon>Eukaryota</taxon>
        <taxon>Fungi</taxon>
        <taxon>Dikarya</taxon>
        <taxon>Ascomycota</taxon>
        <taxon>Pezizomycotina</taxon>
        <taxon>Dothideomycetes</taxon>
        <taxon>Dothideomycetidae</taxon>
        <taxon>Mycosphaerellales</taxon>
        <taxon>Mycosphaerellaceae</taxon>
        <taxon>Zasmidium</taxon>
    </lineage>
</organism>
<gene>
    <name evidence="18" type="ORF">PRZ48_014659</name>
</gene>
<evidence type="ECO:0000256" key="12">
    <source>
        <dbReference type="ARBA" id="ARBA00023166"/>
    </source>
</evidence>
<keyword evidence="11 15" id="KW-0443">Lipid metabolism</keyword>
<feature type="domain" description="GHMP kinase N-terminal" evidence="16">
    <location>
        <begin position="161"/>
        <end position="227"/>
    </location>
</feature>
<comment type="pathway">
    <text evidence="1 15">Isoprenoid biosynthesis; isopentenyl diphosphate biosynthesis via mevalonate pathway; isopentenyl diphosphate from (R)-mevalonate: step 2/3.</text>
</comment>
<evidence type="ECO:0000256" key="13">
    <source>
        <dbReference type="ARBA" id="ARBA00023221"/>
    </source>
</evidence>
<evidence type="ECO:0000256" key="6">
    <source>
        <dbReference type="ARBA" id="ARBA00022741"/>
    </source>
</evidence>
<keyword evidence="19" id="KW-1185">Reference proteome</keyword>
<keyword evidence="6" id="KW-0547">Nucleotide-binding</keyword>
<dbReference type="InterPro" id="IPR016005">
    <property type="entry name" value="Erg8"/>
</dbReference>
<keyword evidence="13 15" id="KW-0753">Steroid metabolism</keyword>
<dbReference type="Proteomes" id="UP001305779">
    <property type="component" value="Unassembled WGS sequence"/>
</dbReference>
<evidence type="ECO:0000256" key="2">
    <source>
        <dbReference type="ARBA" id="ARBA00006495"/>
    </source>
</evidence>
<proteinExistence type="inferred from homology"/>
<dbReference type="Pfam" id="PF00288">
    <property type="entry name" value="GHMP_kinases_N"/>
    <property type="match status" value="1"/>
</dbReference>
<comment type="similarity">
    <text evidence="2 15">Belongs to the GHMP kinase family. Mevalonate kinase subfamily.</text>
</comment>
<evidence type="ECO:0000256" key="4">
    <source>
        <dbReference type="ARBA" id="ARBA00022516"/>
    </source>
</evidence>
<sequence>MGHNGPVAVSAPGKVLLAGGYLALDRKYTGLVFGLDARIHVLIQDIPTSNGIVLNEITVNSPQFLDAVWEYGYRLAERDGGIEVTQLRADADLNLNRNPFIETTLSYVLSYVTSLAGPNITPAAITILADNDYYSTPADISNGASSKRRFHNFAVPLTKAPKTGLGSSAALVTAVTAALLTYYLPKSKFDLVTSTSKRRLHNLAQAAHCAAQGKVGSGFDVASAVYGTCLYRRFSPTLLTSHAEPGVPKFASEIQDIVEENHHGLRWDTEIHKDAVKIPKGLRLVMCDVSCGSKTPGMVKKVLSWRQEKPEEANAIWDDLHSANEALAAEFKNAAEGGSEKGYTKLSECFTRIRKLIRLMSEKSDVPIEPPAQTELLDACEKQPGVIGGVVPGAGGYDAISLLIEDNPETVAGLEKLLSGWNFKGDGESSESGGKVSMLGVREEMEGVKAEDAKTYLQWLKEF</sequence>
<dbReference type="Pfam" id="PF08544">
    <property type="entry name" value="GHMP_kinases_C"/>
    <property type="match status" value="1"/>
</dbReference>
<evidence type="ECO:0000256" key="3">
    <source>
        <dbReference type="ARBA" id="ARBA00012958"/>
    </source>
</evidence>
<protein>
    <recommendedName>
        <fullName evidence="3 15">Phosphomevalonate kinase</fullName>
        <ecNumber evidence="3 15">2.7.4.2</ecNumber>
    </recommendedName>
</protein>
<keyword evidence="12" id="KW-1207">Sterol metabolism</keyword>
<evidence type="ECO:0000313" key="18">
    <source>
        <dbReference type="EMBL" id="KAK4494361.1"/>
    </source>
</evidence>
<evidence type="ECO:0000256" key="7">
    <source>
        <dbReference type="ARBA" id="ARBA00022777"/>
    </source>
</evidence>
<feature type="domain" description="GHMP kinase C-terminal" evidence="17">
    <location>
        <begin position="349"/>
        <end position="409"/>
    </location>
</feature>
<evidence type="ECO:0000256" key="10">
    <source>
        <dbReference type="ARBA" id="ARBA00023011"/>
    </source>
</evidence>
<dbReference type="InterPro" id="IPR020568">
    <property type="entry name" value="Ribosomal_Su5_D2-typ_SF"/>
</dbReference>
<keyword evidence="9 15" id="KW-0752">Steroid biosynthesis</keyword>